<reference evidence="2" key="1">
    <citation type="submission" date="2021-02" db="EMBL/GenBank/DDBJ databases">
        <authorList>
            <person name="Nowell W R."/>
        </authorList>
    </citation>
    <scope>NUCLEOTIDE SEQUENCE</scope>
</reference>
<dbReference type="EMBL" id="CAJOBQ010003203">
    <property type="protein sequence ID" value="CAF4598078.1"/>
    <property type="molecule type" value="Genomic_DNA"/>
</dbReference>
<name>A0A821C0A6_9BILA</name>
<accession>A0A821C0A6</accession>
<dbReference type="AlphaFoldDB" id="A0A821C0A6"/>
<feature type="non-terminal residue" evidence="2">
    <location>
        <position position="26"/>
    </location>
</feature>
<dbReference type="Proteomes" id="UP000663862">
    <property type="component" value="Unassembled WGS sequence"/>
</dbReference>
<dbReference type="Proteomes" id="UP000663869">
    <property type="component" value="Unassembled WGS sequence"/>
</dbReference>
<evidence type="ECO:0000313" key="2">
    <source>
        <dbReference type="EMBL" id="CAF4598078.1"/>
    </source>
</evidence>
<evidence type="ECO:0000313" key="3">
    <source>
        <dbReference type="Proteomes" id="UP000663862"/>
    </source>
</evidence>
<proteinExistence type="predicted"/>
<protein>
    <submittedName>
        <fullName evidence="2">Uncharacterized protein</fullName>
    </submittedName>
</protein>
<gene>
    <name evidence="1" type="ORF">FME351_LOCUS26919</name>
    <name evidence="2" type="ORF">TSG867_LOCUS27645</name>
</gene>
<organism evidence="2 3">
    <name type="scientific">Rotaria socialis</name>
    <dbReference type="NCBI Taxonomy" id="392032"/>
    <lineage>
        <taxon>Eukaryota</taxon>
        <taxon>Metazoa</taxon>
        <taxon>Spiralia</taxon>
        <taxon>Gnathifera</taxon>
        <taxon>Rotifera</taxon>
        <taxon>Eurotatoria</taxon>
        <taxon>Bdelloidea</taxon>
        <taxon>Philodinida</taxon>
        <taxon>Philodinidae</taxon>
        <taxon>Rotaria</taxon>
    </lineage>
</organism>
<comment type="caution">
    <text evidence="2">The sequence shown here is derived from an EMBL/GenBank/DDBJ whole genome shotgun (WGS) entry which is preliminary data.</text>
</comment>
<sequence>MVVITNKTNENYQTARIIQWLGGERA</sequence>
<evidence type="ECO:0000313" key="1">
    <source>
        <dbReference type="EMBL" id="CAF3689001.1"/>
    </source>
</evidence>
<dbReference type="EMBL" id="CAJNYU010003635">
    <property type="protein sequence ID" value="CAF3689001.1"/>
    <property type="molecule type" value="Genomic_DNA"/>
</dbReference>